<feature type="domain" description="Thioredoxin" evidence="1">
    <location>
        <begin position="66"/>
        <end position="195"/>
    </location>
</feature>
<dbReference type="PANTHER" id="PTHR47912:SF1">
    <property type="entry name" value="THIOREDOXIN-LIKE 4, CHLOROPLASTIC"/>
    <property type="match status" value="1"/>
</dbReference>
<name>A0ABR2YDF1_9CHLO</name>
<comment type="caution">
    <text evidence="2">The sequence shown here is derived from an EMBL/GenBank/DDBJ whole genome shotgun (WGS) entry which is preliminary data.</text>
</comment>
<dbReference type="Gene3D" id="3.40.30.10">
    <property type="entry name" value="Glutaredoxin"/>
    <property type="match status" value="1"/>
</dbReference>
<evidence type="ECO:0000313" key="2">
    <source>
        <dbReference type="EMBL" id="KAK9903253.1"/>
    </source>
</evidence>
<dbReference type="InterPro" id="IPR044176">
    <property type="entry name" value="TRL4_chloroplastic"/>
</dbReference>
<reference evidence="2 3" key="1">
    <citation type="journal article" date="2024" name="Nat. Commun.">
        <title>Phylogenomics reveals the evolutionary origins of lichenization in chlorophyte algae.</title>
        <authorList>
            <person name="Puginier C."/>
            <person name="Libourel C."/>
            <person name="Otte J."/>
            <person name="Skaloud P."/>
            <person name="Haon M."/>
            <person name="Grisel S."/>
            <person name="Petersen M."/>
            <person name="Berrin J.G."/>
            <person name="Delaux P.M."/>
            <person name="Dal Grande F."/>
            <person name="Keller J."/>
        </authorList>
    </citation>
    <scope>NUCLEOTIDE SEQUENCE [LARGE SCALE GENOMIC DNA]</scope>
    <source>
        <strain evidence="2 3">SAG 216-7</strain>
    </source>
</reference>
<evidence type="ECO:0000259" key="1">
    <source>
        <dbReference type="PROSITE" id="PS51352"/>
    </source>
</evidence>
<dbReference type="Proteomes" id="UP001491310">
    <property type="component" value="Unassembled WGS sequence"/>
</dbReference>
<dbReference type="SUPFAM" id="SSF52833">
    <property type="entry name" value="Thioredoxin-like"/>
    <property type="match status" value="1"/>
</dbReference>
<accession>A0ABR2YDF1</accession>
<dbReference type="Pfam" id="PF00085">
    <property type="entry name" value="Thioredoxin"/>
    <property type="match status" value="1"/>
</dbReference>
<organism evidence="2 3">
    <name type="scientific">Coccomyxa subellipsoidea</name>
    <dbReference type="NCBI Taxonomy" id="248742"/>
    <lineage>
        <taxon>Eukaryota</taxon>
        <taxon>Viridiplantae</taxon>
        <taxon>Chlorophyta</taxon>
        <taxon>core chlorophytes</taxon>
        <taxon>Trebouxiophyceae</taxon>
        <taxon>Trebouxiophyceae incertae sedis</taxon>
        <taxon>Coccomyxaceae</taxon>
        <taxon>Coccomyxa</taxon>
    </lineage>
</organism>
<keyword evidence="3" id="KW-1185">Reference proteome</keyword>
<dbReference type="InterPro" id="IPR036249">
    <property type="entry name" value="Thioredoxin-like_sf"/>
</dbReference>
<dbReference type="PROSITE" id="PS51352">
    <property type="entry name" value="THIOREDOXIN_2"/>
    <property type="match status" value="1"/>
</dbReference>
<evidence type="ECO:0000313" key="3">
    <source>
        <dbReference type="Proteomes" id="UP001491310"/>
    </source>
</evidence>
<dbReference type="CDD" id="cd02947">
    <property type="entry name" value="TRX_family"/>
    <property type="match status" value="1"/>
</dbReference>
<dbReference type="InterPro" id="IPR013766">
    <property type="entry name" value="Thioredoxin_domain"/>
</dbReference>
<sequence>MASFAVKNRQTPLQLPCSPHALNLLTRSCRWFRHTTTPERLYSTVARGILDKYRQDQAVVEAQRVVKDEEGADDETCPAECVRDIYSVEDLDNALEKAGENTLVVVDFFKTACGSCRYIQPGFVKLCRASEERHSPVMFLRHNIFDEYEELSELSDRFKIKAVPLFYFFRNGKVVEKFATRERRRIAEAINTHAGYEVLDPS</sequence>
<dbReference type="EMBL" id="JALJOT010000014">
    <property type="protein sequence ID" value="KAK9903253.1"/>
    <property type="molecule type" value="Genomic_DNA"/>
</dbReference>
<proteinExistence type="predicted"/>
<protein>
    <recommendedName>
        <fullName evidence="1">Thioredoxin domain-containing protein</fullName>
    </recommendedName>
</protein>
<dbReference type="PANTHER" id="PTHR47912">
    <property type="entry name" value="THIOREDOXIN-LIKE 4, CHLOROPLASTIC"/>
    <property type="match status" value="1"/>
</dbReference>
<gene>
    <name evidence="2" type="ORF">WJX75_000800</name>
</gene>